<evidence type="ECO:0000256" key="3">
    <source>
        <dbReference type="ARBA" id="ARBA00022679"/>
    </source>
</evidence>
<evidence type="ECO:0000259" key="6">
    <source>
        <dbReference type="Pfam" id="PF00485"/>
    </source>
</evidence>
<organism evidence="7">
    <name type="scientific">Trepomonas sp. PC1</name>
    <dbReference type="NCBI Taxonomy" id="1076344"/>
    <lineage>
        <taxon>Eukaryota</taxon>
        <taxon>Metamonada</taxon>
        <taxon>Diplomonadida</taxon>
        <taxon>Hexamitidae</taxon>
        <taxon>Hexamitinae</taxon>
        <taxon>Trepomonas</taxon>
    </lineage>
</organism>
<dbReference type="PRINTS" id="PR00988">
    <property type="entry name" value="URIDINKINASE"/>
</dbReference>
<dbReference type="GO" id="GO:0044206">
    <property type="term" value="P:UMP salvage"/>
    <property type="evidence" value="ECO:0007669"/>
    <property type="project" value="UniProtKB-UniPathway"/>
</dbReference>
<proteinExistence type="predicted"/>
<dbReference type="EC" id="2.7.1.48" evidence="2"/>
<keyword evidence="3" id="KW-0808">Transferase</keyword>
<dbReference type="InterPro" id="IPR000764">
    <property type="entry name" value="Uridine_kinase-like"/>
</dbReference>
<dbReference type="EMBL" id="GDID01001378">
    <property type="protein sequence ID" value="JAP95228.1"/>
    <property type="molecule type" value="Transcribed_RNA"/>
</dbReference>
<sequence length="242" mass="28471">FQFVEQLKHNMKQNRFKVSFIGVAGGSASGKSSITEIIIKYFAELKTVSVVNVDLFYKDKSDEIMQRFNNKINWDDPFMIDEQELLKCMERLKNREVVQIKKYDYTQSKHIDELITIEPADIIIVEGIFSYYWKEIRNLFKLRIFVDCCGEFRLMRRIIRDVKERGRTVEGVIEQYTTTVKPSFDKFVLPQKHFAHLVLPWENMGQSQSNNLEAVELLINYISVLANMGSRPETPQNERVIK</sequence>
<evidence type="ECO:0000313" key="7">
    <source>
        <dbReference type="EMBL" id="JAP95228.1"/>
    </source>
</evidence>
<comment type="pathway">
    <text evidence="1">Pyrimidine metabolism; UMP biosynthesis via salvage pathway; UMP from uridine: step 1/1.</text>
</comment>
<dbReference type="UniPathway" id="UPA00574">
    <property type="reaction ID" value="UER00637"/>
</dbReference>
<keyword evidence="5 7" id="KW-0418">Kinase</keyword>
<dbReference type="CDD" id="cd02023">
    <property type="entry name" value="UMPK"/>
    <property type="match status" value="1"/>
</dbReference>
<evidence type="ECO:0000256" key="1">
    <source>
        <dbReference type="ARBA" id="ARBA00004690"/>
    </source>
</evidence>
<name>A0A146KGF2_9EUKA</name>
<dbReference type="GO" id="GO:0005524">
    <property type="term" value="F:ATP binding"/>
    <property type="evidence" value="ECO:0007669"/>
    <property type="project" value="InterPro"/>
</dbReference>
<dbReference type="Pfam" id="PF00485">
    <property type="entry name" value="PRK"/>
    <property type="match status" value="1"/>
</dbReference>
<evidence type="ECO:0000256" key="2">
    <source>
        <dbReference type="ARBA" id="ARBA00012137"/>
    </source>
</evidence>
<dbReference type="NCBIfam" id="NF004018">
    <property type="entry name" value="PRK05480.1"/>
    <property type="match status" value="1"/>
</dbReference>
<dbReference type="InterPro" id="IPR006083">
    <property type="entry name" value="PRK/URK"/>
</dbReference>
<dbReference type="GO" id="GO:0004849">
    <property type="term" value="F:uridine kinase activity"/>
    <property type="evidence" value="ECO:0007669"/>
    <property type="project" value="UniProtKB-EC"/>
</dbReference>
<dbReference type="AlphaFoldDB" id="A0A146KGF2"/>
<evidence type="ECO:0000256" key="5">
    <source>
        <dbReference type="ARBA" id="ARBA00022777"/>
    </source>
</evidence>
<evidence type="ECO:0000256" key="4">
    <source>
        <dbReference type="ARBA" id="ARBA00022741"/>
    </source>
</evidence>
<dbReference type="Gene3D" id="3.40.50.300">
    <property type="entry name" value="P-loop containing nucleotide triphosphate hydrolases"/>
    <property type="match status" value="1"/>
</dbReference>
<dbReference type="SUPFAM" id="SSF52540">
    <property type="entry name" value="P-loop containing nucleoside triphosphate hydrolases"/>
    <property type="match status" value="1"/>
</dbReference>
<gene>
    <name evidence="7" type="ORF">TPC1_11855</name>
</gene>
<keyword evidence="4" id="KW-0547">Nucleotide-binding</keyword>
<protein>
    <recommendedName>
        <fullName evidence="2">uridine/cytidine kinase</fullName>
        <ecNumber evidence="2">2.7.1.48</ecNumber>
    </recommendedName>
</protein>
<dbReference type="InterPro" id="IPR027417">
    <property type="entry name" value="P-loop_NTPase"/>
</dbReference>
<reference evidence="7" key="1">
    <citation type="submission" date="2015-07" db="EMBL/GenBank/DDBJ databases">
        <title>Adaptation to a free-living lifestyle via gene acquisitions in the diplomonad Trepomonas sp. PC1.</title>
        <authorList>
            <person name="Xu F."/>
            <person name="Jerlstrom-Hultqvist J."/>
            <person name="Kolisko M."/>
            <person name="Simpson A.G.B."/>
            <person name="Roger A.J."/>
            <person name="Svard S.G."/>
            <person name="Andersson J.O."/>
        </authorList>
    </citation>
    <scope>NUCLEOTIDE SEQUENCE</scope>
    <source>
        <strain evidence="7">PC1</strain>
    </source>
</reference>
<feature type="domain" description="Phosphoribulokinase/uridine kinase" evidence="6">
    <location>
        <begin position="20"/>
        <end position="200"/>
    </location>
</feature>
<feature type="non-terminal residue" evidence="7">
    <location>
        <position position="1"/>
    </location>
</feature>
<accession>A0A146KGF2</accession>
<dbReference type="PANTHER" id="PTHR10285">
    <property type="entry name" value="URIDINE KINASE"/>
    <property type="match status" value="1"/>
</dbReference>